<dbReference type="NCBIfam" id="NF001540">
    <property type="entry name" value="PRK00366.1"/>
    <property type="match status" value="1"/>
</dbReference>
<gene>
    <name evidence="7" type="primary">ispG</name>
    <name evidence="10" type="ORF">BET03_01165</name>
</gene>
<evidence type="ECO:0000256" key="1">
    <source>
        <dbReference type="ARBA" id="ARBA00022485"/>
    </source>
</evidence>
<dbReference type="SUPFAM" id="SSF51717">
    <property type="entry name" value="Dihydropteroate synthetase-like"/>
    <property type="match status" value="1"/>
</dbReference>
<proteinExistence type="inferred from homology"/>
<feature type="binding site" evidence="7">
    <location>
        <position position="299"/>
    </location>
    <ligand>
        <name>[4Fe-4S] cluster</name>
        <dbReference type="ChEBI" id="CHEBI:49883"/>
    </ligand>
</feature>
<comment type="similarity">
    <text evidence="7">Belongs to the IspG family.</text>
</comment>
<organism evidence="10 11">
    <name type="scientific">Thermohalobacter berrensis</name>
    <dbReference type="NCBI Taxonomy" id="99594"/>
    <lineage>
        <taxon>Bacteria</taxon>
        <taxon>Bacillati</taxon>
        <taxon>Bacillota</taxon>
        <taxon>Tissierellia</taxon>
        <taxon>Tissierellales</taxon>
        <taxon>Thermohalobacteraceae</taxon>
        <taxon>Thermohalobacter</taxon>
    </lineage>
</organism>
<keyword evidence="2 7" id="KW-0479">Metal-binding</keyword>
<protein>
    <recommendedName>
        <fullName evidence="7">4-hydroxy-3-methylbut-2-en-1-yl diphosphate synthase (flavodoxin)</fullName>
        <ecNumber evidence="7">1.17.7.3</ecNumber>
    </recommendedName>
    <alternativeName>
        <fullName evidence="7">1-hydroxy-2-methyl-2-(E)-butenyl 4-diphosphate synthase</fullName>
    </alternativeName>
</protein>
<dbReference type="FunFam" id="3.20.20.20:FF:000001">
    <property type="entry name" value="4-hydroxy-3-methylbut-2-en-1-yl diphosphate synthase (flavodoxin)"/>
    <property type="match status" value="1"/>
</dbReference>
<evidence type="ECO:0000313" key="11">
    <source>
        <dbReference type="Proteomes" id="UP000284177"/>
    </source>
</evidence>
<dbReference type="Pfam" id="PF04551">
    <property type="entry name" value="GcpE"/>
    <property type="match status" value="1"/>
</dbReference>
<dbReference type="GO" id="GO:0005506">
    <property type="term" value="F:iron ion binding"/>
    <property type="evidence" value="ECO:0007669"/>
    <property type="project" value="InterPro"/>
</dbReference>
<dbReference type="PANTHER" id="PTHR30454">
    <property type="entry name" value="4-HYDROXY-3-METHYLBUT-2-EN-1-YL DIPHOSPHATE SYNTHASE"/>
    <property type="match status" value="1"/>
</dbReference>
<dbReference type="InterPro" id="IPR058579">
    <property type="entry name" value="IspG_C"/>
</dbReference>
<name>A0A419TAH5_9FIRM</name>
<dbReference type="Pfam" id="PF26540">
    <property type="entry name" value="GcpE_C"/>
    <property type="match status" value="1"/>
</dbReference>
<evidence type="ECO:0000313" key="10">
    <source>
        <dbReference type="EMBL" id="RKD34471.1"/>
    </source>
</evidence>
<dbReference type="PANTHER" id="PTHR30454:SF0">
    <property type="entry name" value="4-HYDROXY-3-METHYLBUT-2-EN-1-YL DIPHOSPHATE SYNTHASE (FERREDOXIN), CHLOROPLASTIC"/>
    <property type="match status" value="1"/>
</dbReference>
<feature type="binding site" evidence="7">
    <location>
        <position position="267"/>
    </location>
    <ligand>
        <name>[4Fe-4S] cluster</name>
        <dbReference type="ChEBI" id="CHEBI:49883"/>
    </ligand>
</feature>
<dbReference type="AlphaFoldDB" id="A0A419TAH5"/>
<evidence type="ECO:0000259" key="8">
    <source>
        <dbReference type="Pfam" id="PF04551"/>
    </source>
</evidence>
<evidence type="ECO:0000256" key="5">
    <source>
        <dbReference type="ARBA" id="ARBA00023014"/>
    </source>
</evidence>
<dbReference type="InterPro" id="IPR016425">
    <property type="entry name" value="IspG_bac"/>
</dbReference>
<feature type="domain" description="IspG C-terminal" evidence="9">
    <location>
        <begin position="260"/>
        <end position="348"/>
    </location>
</feature>
<sequence length="349" mass="38469">MERRSSRKIYYDKVGVGGDAPITVQSMTNTHTANLNETIKQIRMLEKEGCDIIRVAVRNIDDAKALKRLKKEIKIPLIADIHFDYKLALESVKNGVDGLRINPGNIGAEDRVREVVKACKEYQVPIRIGVNSGSIKKAYLEKYGGVNTESMVYSALEHVKILEDMDFKDIVISLKATDIELTVKAYEKMAKLVDYPFHLGITEAGTTWSGTIKSAIGIGALLLKGIGDTIRVSLTGDPIEEVRVGKQILRSLGLLKDKIEIISCPTCGRTQIDLIKLVKKAEDKLKNIDKPIKIAIMGCAVNGPGEAKEADIGIAGGKESGLLFKKGKILKKVKEEDLLNELIKEIEKM</sequence>
<dbReference type="InterPro" id="IPR011005">
    <property type="entry name" value="Dihydropteroate_synth-like_sf"/>
</dbReference>
<dbReference type="HAMAP" id="MF_00159">
    <property type="entry name" value="IspG"/>
    <property type="match status" value="1"/>
</dbReference>
<dbReference type="UniPathway" id="UPA00056">
    <property type="reaction ID" value="UER00096"/>
</dbReference>
<dbReference type="FunFam" id="3.30.413.10:FF:000005">
    <property type="entry name" value="4-hydroxy-3-methylbut-2-en-1-yl diphosphate synthase (flavodoxin)"/>
    <property type="match status" value="1"/>
</dbReference>
<dbReference type="EMBL" id="MCIB01000001">
    <property type="protein sequence ID" value="RKD34471.1"/>
    <property type="molecule type" value="Genomic_DNA"/>
</dbReference>
<dbReference type="InterPro" id="IPR045854">
    <property type="entry name" value="NO2/SO3_Rdtase_4Fe4S_sf"/>
</dbReference>
<dbReference type="GO" id="GO:0019288">
    <property type="term" value="P:isopentenyl diphosphate biosynthetic process, methylerythritol 4-phosphate pathway"/>
    <property type="evidence" value="ECO:0007669"/>
    <property type="project" value="UniProtKB-UniRule"/>
</dbReference>
<keyword evidence="4 7" id="KW-0408">Iron</keyword>
<accession>A0A419TAH5</accession>
<comment type="catalytic activity">
    <reaction evidence="7">
        <text>(2E)-4-hydroxy-3-methylbut-2-enyl diphosphate + oxidized [flavodoxin] + H2O + 2 H(+) = 2-C-methyl-D-erythritol 2,4-cyclic diphosphate + reduced [flavodoxin]</text>
        <dbReference type="Rhea" id="RHEA:43604"/>
        <dbReference type="Rhea" id="RHEA-COMP:10622"/>
        <dbReference type="Rhea" id="RHEA-COMP:10623"/>
        <dbReference type="ChEBI" id="CHEBI:15377"/>
        <dbReference type="ChEBI" id="CHEBI:15378"/>
        <dbReference type="ChEBI" id="CHEBI:57618"/>
        <dbReference type="ChEBI" id="CHEBI:58210"/>
        <dbReference type="ChEBI" id="CHEBI:58483"/>
        <dbReference type="ChEBI" id="CHEBI:128753"/>
        <dbReference type="EC" id="1.17.7.3"/>
    </reaction>
</comment>
<evidence type="ECO:0000256" key="4">
    <source>
        <dbReference type="ARBA" id="ARBA00023004"/>
    </source>
</evidence>
<keyword evidence="6 7" id="KW-0414">Isoprene biosynthesis</keyword>
<feature type="domain" description="IspG TIM-barrel" evidence="8">
    <location>
        <begin position="7"/>
        <end position="245"/>
    </location>
</feature>
<evidence type="ECO:0000256" key="6">
    <source>
        <dbReference type="ARBA" id="ARBA00023229"/>
    </source>
</evidence>
<reference evidence="10 11" key="1">
    <citation type="submission" date="2016-08" db="EMBL/GenBank/DDBJ databases">
        <title>Novel Firmicutes and Novel Genomes.</title>
        <authorList>
            <person name="Poppleton D.I."/>
            <person name="Gribaldo S."/>
        </authorList>
    </citation>
    <scope>NUCLEOTIDE SEQUENCE [LARGE SCALE GENOMIC DNA]</scope>
    <source>
        <strain evidence="10 11">CTT3</strain>
    </source>
</reference>
<feature type="binding site" evidence="7">
    <location>
        <position position="306"/>
    </location>
    <ligand>
        <name>[4Fe-4S] cluster</name>
        <dbReference type="ChEBI" id="CHEBI:49883"/>
    </ligand>
</feature>
<evidence type="ECO:0000256" key="2">
    <source>
        <dbReference type="ARBA" id="ARBA00022723"/>
    </source>
</evidence>
<dbReference type="GO" id="GO:0016114">
    <property type="term" value="P:terpenoid biosynthetic process"/>
    <property type="evidence" value="ECO:0007669"/>
    <property type="project" value="InterPro"/>
</dbReference>
<dbReference type="GO" id="GO:0051539">
    <property type="term" value="F:4 iron, 4 sulfur cluster binding"/>
    <property type="evidence" value="ECO:0007669"/>
    <property type="project" value="UniProtKB-UniRule"/>
</dbReference>
<dbReference type="EC" id="1.17.7.3" evidence="7"/>
<dbReference type="RefSeq" id="WP_120166401.1">
    <property type="nucleotide sequence ID" value="NZ_MCIB01000001.1"/>
</dbReference>
<dbReference type="GO" id="GO:0141197">
    <property type="term" value="F:4-hydroxy-3-methylbut-2-enyl-diphosphate synthase activity (flavodoxin)"/>
    <property type="evidence" value="ECO:0007669"/>
    <property type="project" value="UniProtKB-EC"/>
</dbReference>
<comment type="caution">
    <text evidence="10">The sequence shown here is derived from an EMBL/GenBank/DDBJ whole genome shotgun (WGS) entry which is preliminary data.</text>
</comment>
<dbReference type="InterPro" id="IPR004588">
    <property type="entry name" value="IspG_bac-typ"/>
</dbReference>
<keyword evidence="5 7" id="KW-0411">Iron-sulfur</keyword>
<feature type="binding site" evidence="7">
    <location>
        <position position="264"/>
    </location>
    <ligand>
        <name>[4Fe-4S] cluster</name>
        <dbReference type="ChEBI" id="CHEBI:49883"/>
    </ligand>
</feature>
<dbReference type="Gene3D" id="3.30.413.10">
    <property type="entry name" value="Sulfite Reductase Hemoprotein, domain 1"/>
    <property type="match status" value="1"/>
</dbReference>
<keyword evidence="3 7" id="KW-0560">Oxidoreductase</keyword>
<evidence type="ECO:0000259" key="9">
    <source>
        <dbReference type="Pfam" id="PF26540"/>
    </source>
</evidence>
<dbReference type="Proteomes" id="UP000284177">
    <property type="component" value="Unassembled WGS sequence"/>
</dbReference>
<comment type="function">
    <text evidence="7">Converts 2C-methyl-D-erythritol 2,4-cyclodiphosphate (ME-2,4cPP) into 1-hydroxy-2-methyl-2-(E)-butenyl 4-diphosphate.</text>
</comment>
<dbReference type="GO" id="GO:0046429">
    <property type="term" value="F:4-hydroxy-3-methylbut-2-en-1-yl diphosphate synthase activity (ferredoxin)"/>
    <property type="evidence" value="ECO:0007669"/>
    <property type="project" value="UniProtKB-UniRule"/>
</dbReference>
<dbReference type="InterPro" id="IPR058578">
    <property type="entry name" value="IspG_TIM"/>
</dbReference>
<keyword evidence="1 7" id="KW-0004">4Fe-4S</keyword>
<evidence type="ECO:0000256" key="3">
    <source>
        <dbReference type="ARBA" id="ARBA00023002"/>
    </source>
</evidence>
<dbReference type="PIRSF" id="PIRSF004640">
    <property type="entry name" value="IspG"/>
    <property type="match status" value="1"/>
</dbReference>
<comment type="cofactor">
    <cofactor evidence="7">
        <name>[4Fe-4S] cluster</name>
        <dbReference type="ChEBI" id="CHEBI:49883"/>
    </cofactor>
    <text evidence="7">Binds 1 [4Fe-4S] cluster.</text>
</comment>
<dbReference type="SUPFAM" id="SSF56014">
    <property type="entry name" value="Nitrite and sulphite reductase 4Fe-4S domain-like"/>
    <property type="match status" value="1"/>
</dbReference>
<dbReference type="OrthoDB" id="9803214at2"/>
<dbReference type="NCBIfam" id="TIGR00612">
    <property type="entry name" value="ispG_gcpE"/>
    <property type="match status" value="1"/>
</dbReference>
<dbReference type="Gene3D" id="3.20.20.20">
    <property type="entry name" value="Dihydropteroate synthase-like"/>
    <property type="match status" value="1"/>
</dbReference>
<keyword evidence="11" id="KW-1185">Reference proteome</keyword>
<comment type="pathway">
    <text evidence="7">Isoprenoid biosynthesis; isopentenyl diphosphate biosynthesis via DXP pathway; isopentenyl diphosphate from 1-deoxy-D-xylulose 5-phosphate: step 5/6.</text>
</comment>
<evidence type="ECO:0000256" key="7">
    <source>
        <dbReference type="HAMAP-Rule" id="MF_00159"/>
    </source>
</evidence>